<gene>
    <name evidence="2" type="ORF">DR864_25795</name>
</gene>
<feature type="domain" description="DinB-like" evidence="1">
    <location>
        <begin position="16"/>
        <end position="168"/>
    </location>
</feature>
<dbReference type="InterPro" id="IPR034660">
    <property type="entry name" value="DinB/YfiT-like"/>
</dbReference>
<keyword evidence="3" id="KW-1185">Reference proteome</keyword>
<dbReference type="InterPro" id="IPR024775">
    <property type="entry name" value="DinB-like"/>
</dbReference>
<dbReference type="SUPFAM" id="SSF109854">
    <property type="entry name" value="DinB/YfiT-like putative metalloenzymes"/>
    <property type="match status" value="1"/>
</dbReference>
<dbReference type="OrthoDB" id="954225at2"/>
<proteinExistence type="predicted"/>
<dbReference type="RefSeq" id="WP_114069670.1">
    <property type="nucleotide sequence ID" value="NZ_CP030850.1"/>
</dbReference>
<protein>
    <recommendedName>
        <fullName evidence="1">DinB-like domain-containing protein</fullName>
    </recommendedName>
</protein>
<dbReference type="AlphaFoldDB" id="A0A344TQI8"/>
<evidence type="ECO:0000313" key="3">
    <source>
        <dbReference type="Proteomes" id="UP000251993"/>
    </source>
</evidence>
<organism evidence="2 3">
    <name type="scientific">Runella rosea</name>
    <dbReference type="NCBI Taxonomy" id="2259595"/>
    <lineage>
        <taxon>Bacteria</taxon>
        <taxon>Pseudomonadati</taxon>
        <taxon>Bacteroidota</taxon>
        <taxon>Cytophagia</taxon>
        <taxon>Cytophagales</taxon>
        <taxon>Spirosomataceae</taxon>
        <taxon>Runella</taxon>
    </lineage>
</organism>
<evidence type="ECO:0000259" key="1">
    <source>
        <dbReference type="Pfam" id="PF12867"/>
    </source>
</evidence>
<dbReference type="EMBL" id="CP030850">
    <property type="protein sequence ID" value="AXE20909.1"/>
    <property type="molecule type" value="Genomic_DNA"/>
</dbReference>
<dbReference type="Gene3D" id="1.20.120.450">
    <property type="entry name" value="dinb family like domain"/>
    <property type="match status" value="1"/>
</dbReference>
<sequence length="178" mass="19930">MNKTTLIDFLNEGVNEVVAFAHASPAEAFYFKPAENIWSAAENVQHLSQSVQPLNRLLGRPKTYFLEKWGPGAHHSRSYEEVVGAYHAALNGRKGAAGAFAPLTPTPDAVALASEFKQDYLALIAHLSEWDEQELDEHVIPHPLMGPLTVREMLLFTAYHIRHHHQIMVSRVNLAPQF</sequence>
<dbReference type="KEGG" id="run:DR864_25795"/>
<reference evidence="2 3" key="1">
    <citation type="submission" date="2018-07" db="EMBL/GenBank/DDBJ databases">
        <title>Genome sequencing of Runella.</title>
        <authorList>
            <person name="Baek M.-G."/>
            <person name="Yi H."/>
        </authorList>
    </citation>
    <scope>NUCLEOTIDE SEQUENCE [LARGE SCALE GENOMIC DNA]</scope>
    <source>
        <strain evidence="2 3">HYN0085</strain>
    </source>
</reference>
<name>A0A344TQI8_9BACT</name>
<accession>A0A344TQI8</accession>
<dbReference type="Proteomes" id="UP000251993">
    <property type="component" value="Chromosome"/>
</dbReference>
<dbReference type="Pfam" id="PF12867">
    <property type="entry name" value="DinB_2"/>
    <property type="match status" value="1"/>
</dbReference>
<evidence type="ECO:0000313" key="2">
    <source>
        <dbReference type="EMBL" id="AXE20909.1"/>
    </source>
</evidence>